<protein>
    <submittedName>
        <fullName evidence="2">Alpha/beta hydrolase</fullName>
    </submittedName>
</protein>
<dbReference type="AlphaFoldDB" id="A0A4T1ZXV3"/>
<dbReference type="OrthoDB" id="2086224at2"/>
<comment type="caution">
    <text evidence="2">The sequence shown here is derived from an EMBL/GenBank/DDBJ whole genome shotgun (WGS) entry which is preliminary data.</text>
</comment>
<dbReference type="EMBL" id="RFLV01000002">
    <property type="protein sequence ID" value="TIH08602.1"/>
    <property type="molecule type" value="Genomic_DNA"/>
</dbReference>
<keyword evidence="3" id="KW-1185">Reference proteome</keyword>
<dbReference type="PANTHER" id="PTHR43798:SF5">
    <property type="entry name" value="MONOACYLGLYCEROL LIPASE ABHD6"/>
    <property type="match status" value="1"/>
</dbReference>
<dbReference type="InterPro" id="IPR050266">
    <property type="entry name" value="AB_hydrolase_sf"/>
</dbReference>
<dbReference type="Pfam" id="PF00561">
    <property type="entry name" value="Abhydrolase_1"/>
    <property type="match status" value="1"/>
</dbReference>
<gene>
    <name evidence="2" type="ORF">D8779_14020</name>
</gene>
<dbReference type="GO" id="GO:0016020">
    <property type="term" value="C:membrane"/>
    <property type="evidence" value="ECO:0007669"/>
    <property type="project" value="TreeGrafter"/>
</dbReference>
<dbReference type="InterPro" id="IPR000073">
    <property type="entry name" value="AB_hydrolase_1"/>
</dbReference>
<evidence type="ECO:0000313" key="2">
    <source>
        <dbReference type="EMBL" id="TIH08602.1"/>
    </source>
</evidence>
<accession>A0A4T1ZXV3</accession>
<feature type="domain" description="Thioesterase TesA-like" evidence="1">
    <location>
        <begin position="70"/>
        <end position="304"/>
    </location>
</feature>
<proteinExistence type="predicted"/>
<keyword evidence="2" id="KW-0378">Hydrolase</keyword>
<evidence type="ECO:0000313" key="3">
    <source>
        <dbReference type="Proteomes" id="UP000307541"/>
    </source>
</evidence>
<evidence type="ECO:0000259" key="1">
    <source>
        <dbReference type="SMART" id="SM00824"/>
    </source>
</evidence>
<dbReference type="SMART" id="SM00824">
    <property type="entry name" value="PKS_TE"/>
    <property type="match status" value="1"/>
</dbReference>
<dbReference type="RefSeq" id="WP_136665081.1">
    <property type="nucleotide sequence ID" value="NZ_RFLV01000002.1"/>
</dbReference>
<dbReference type="GO" id="GO:0046464">
    <property type="term" value="P:acylglycerol catabolic process"/>
    <property type="evidence" value="ECO:0007669"/>
    <property type="project" value="TreeGrafter"/>
</dbReference>
<organism evidence="2 3">
    <name type="scientific">Pseudomonas leptonychotis</name>
    <dbReference type="NCBI Taxonomy" id="2448482"/>
    <lineage>
        <taxon>Bacteria</taxon>
        <taxon>Pseudomonadati</taxon>
        <taxon>Pseudomonadota</taxon>
        <taxon>Gammaproteobacteria</taxon>
        <taxon>Pseudomonadales</taxon>
        <taxon>Pseudomonadaceae</taxon>
        <taxon>Pseudomonas</taxon>
    </lineage>
</organism>
<name>A0A4T1ZXV3_9PSED</name>
<dbReference type="SUPFAM" id="SSF53474">
    <property type="entry name" value="alpha/beta-Hydrolases"/>
    <property type="match status" value="1"/>
</dbReference>
<dbReference type="InterPro" id="IPR029058">
    <property type="entry name" value="AB_hydrolase_fold"/>
</dbReference>
<dbReference type="Gene3D" id="3.40.50.1820">
    <property type="entry name" value="alpha/beta hydrolase"/>
    <property type="match status" value="1"/>
</dbReference>
<reference evidence="2 3" key="1">
    <citation type="submission" date="2018-10" db="EMBL/GenBank/DDBJ databases">
        <title>Pseudomonas leptonychotis sp. nov., isolated from Weddell seals in Antarctica.</title>
        <authorList>
            <person name="Novakova D."/>
            <person name="Svec P."/>
            <person name="Kralova S."/>
            <person name="Kristofova L."/>
            <person name="Zeman M."/>
            <person name="Pantucek R."/>
            <person name="Maslanova I."/>
            <person name="Sedlacek I."/>
        </authorList>
    </citation>
    <scope>NUCLEOTIDE SEQUENCE [LARGE SCALE GENOMIC DNA]</scope>
    <source>
        <strain evidence="2 3">CCM 8849</strain>
    </source>
</reference>
<dbReference type="Proteomes" id="UP000307541">
    <property type="component" value="Unassembled WGS sequence"/>
</dbReference>
<dbReference type="InterPro" id="IPR020802">
    <property type="entry name" value="TesA-like"/>
</dbReference>
<dbReference type="PRINTS" id="PR00111">
    <property type="entry name" value="ABHYDROLASE"/>
</dbReference>
<dbReference type="PANTHER" id="PTHR43798">
    <property type="entry name" value="MONOACYLGLYCEROL LIPASE"/>
    <property type="match status" value="1"/>
</dbReference>
<sequence length="309" mass="33928">MKKLIAALMLLLAGTAALLYLSPAALLTSIQLLERQRAGLSLKHISVGDLSIHYYEGGPSSAQTILMVHGFAANKDNWLRFARHLSQDYRVIALDLPGFGASDKPAGSYDVGTQTERLASVIDALGIAQLNLIGNSMGGHISALYAARYPEKVLTLALLDNAGITSSQSSELLQRLQRGDPNPLVVKKPEDFQHLLDFIFVQPPYLPESLKGYFAEQAIANSAHYDQVFAHLVGRYIPLEPELPKIQAPTLIIWGAEDRVLHVSSIEVMQPLLRKPHVVILPDTGHAPMIERPELTAHHYRAFLQAAQN</sequence>
<dbReference type="GO" id="GO:0047372">
    <property type="term" value="F:monoacylglycerol lipase activity"/>
    <property type="evidence" value="ECO:0007669"/>
    <property type="project" value="TreeGrafter"/>
</dbReference>